<dbReference type="EMBL" id="MU853827">
    <property type="protein sequence ID" value="KAK3938537.1"/>
    <property type="molecule type" value="Genomic_DNA"/>
</dbReference>
<evidence type="ECO:0000313" key="3">
    <source>
        <dbReference type="EMBL" id="KAK3938537.1"/>
    </source>
</evidence>
<protein>
    <recommendedName>
        <fullName evidence="5">Secreted protein</fullName>
    </recommendedName>
</protein>
<feature type="compositionally biased region" description="Basic and acidic residues" evidence="1">
    <location>
        <begin position="33"/>
        <end position="46"/>
    </location>
</feature>
<feature type="signal peptide" evidence="2">
    <location>
        <begin position="1"/>
        <end position="19"/>
    </location>
</feature>
<evidence type="ECO:0000256" key="2">
    <source>
        <dbReference type="SAM" id="SignalP"/>
    </source>
</evidence>
<name>A0AAN6S2B3_9PEZI</name>
<accession>A0AAN6S2B3</accession>
<reference evidence="4" key="1">
    <citation type="journal article" date="2023" name="Mol. Phylogenet. Evol.">
        <title>Genome-scale phylogeny and comparative genomics of the fungal order Sordariales.</title>
        <authorList>
            <person name="Hensen N."/>
            <person name="Bonometti L."/>
            <person name="Westerberg I."/>
            <person name="Brannstrom I.O."/>
            <person name="Guillou S."/>
            <person name="Cros-Aarteil S."/>
            <person name="Calhoun S."/>
            <person name="Haridas S."/>
            <person name="Kuo A."/>
            <person name="Mondo S."/>
            <person name="Pangilinan J."/>
            <person name="Riley R."/>
            <person name="LaButti K."/>
            <person name="Andreopoulos B."/>
            <person name="Lipzen A."/>
            <person name="Chen C."/>
            <person name="Yan M."/>
            <person name="Daum C."/>
            <person name="Ng V."/>
            <person name="Clum A."/>
            <person name="Steindorff A."/>
            <person name="Ohm R.A."/>
            <person name="Martin F."/>
            <person name="Silar P."/>
            <person name="Natvig D.O."/>
            <person name="Lalanne C."/>
            <person name="Gautier V."/>
            <person name="Ament-Velasquez S.L."/>
            <person name="Kruys A."/>
            <person name="Hutchinson M.I."/>
            <person name="Powell A.J."/>
            <person name="Barry K."/>
            <person name="Miller A.N."/>
            <person name="Grigoriev I.V."/>
            <person name="Debuchy R."/>
            <person name="Gladieux P."/>
            <person name="Hiltunen Thoren M."/>
            <person name="Johannesson H."/>
        </authorList>
    </citation>
    <scope>NUCLEOTIDE SEQUENCE [LARGE SCALE GENOMIC DNA]</scope>
    <source>
        <strain evidence="4">CBS 340.73</strain>
    </source>
</reference>
<comment type="caution">
    <text evidence="3">The sequence shown here is derived from an EMBL/GenBank/DDBJ whole genome shotgun (WGS) entry which is preliminary data.</text>
</comment>
<feature type="region of interest" description="Disordered" evidence="1">
    <location>
        <begin position="33"/>
        <end position="76"/>
    </location>
</feature>
<sequence length="76" mass="8499">MVQSCAVIILPSSMSTVSACMIYTYNCYMPEQRKRGKESGKGDKYKTNKTNNPPPNLTSCPQIPEDQPHPAHFSLH</sequence>
<organism evidence="3 4">
    <name type="scientific">Diplogelasinospora grovesii</name>
    <dbReference type="NCBI Taxonomy" id="303347"/>
    <lineage>
        <taxon>Eukaryota</taxon>
        <taxon>Fungi</taxon>
        <taxon>Dikarya</taxon>
        <taxon>Ascomycota</taxon>
        <taxon>Pezizomycotina</taxon>
        <taxon>Sordariomycetes</taxon>
        <taxon>Sordariomycetidae</taxon>
        <taxon>Sordariales</taxon>
        <taxon>Diplogelasinosporaceae</taxon>
        <taxon>Diplogelasinospora</taxon>
    </lineage>
</organism>
<evidence type="ECO:0008006" key="5">
    <source>
        <dbReference type="Google" id="ProtNLM"/>
    </source>
</evidence>
<feature type="chain" id="PRO_5042967169" description="Secreted protein" evidence="2">
    <location>
        <begin position="20"/>
        <end position="76"/>
    </location>
</feature>
<keyword evidence="2" id="KW-0732">Signal</keyword>
<evidence type="ECO:0000313" key="4">
    <source>
        <dbReference type="Proteomes" id="UP001303473"/>
    </source>
</evidence>
<dbReference type="AlphaFoldDB" id="A0AAN6S2B3"/>
<evidence type="ECO:0000256" key="1">
    <source>
        <dbReference type="SAM" id="MobiDB-lite"/>
    </source>
</evidence>
<keyword evidence="4" id="KW-1185">Reference proteome</keyword>
<gene>
    <name evidence="3" type="ORF">QBC46DRAFT_162370</name>
</gene>
<proteinExistence type="predicted"/>
<dbReference type="Proteomes" id="UP001303473">
    <property type="component" value="Unassembled WGS sequence"/>
</dbReference>